<dbReference type="EMBL" id="JACHCF010000002">
    <property type="protein sequence ID" value="MBB5620121.1"/>
    <property type="molecule type" value="Genomic_DNA"/>
</dbReference>
<protein>
    <recommendedName>
        <fullName evidence="1">Fibronectin type-III domain-containing protein</fullName>
    </recommendedName>
</protein>
<evidence type="ECO:0000313" key="2">
    <source>
        <dbReference type="EMBL" id="MBB5620121.1"/>
    </source>
</evidence>
<proteinExistence type="predicted"/>
<dbReference type="SUPFAM" id="SSF49265">
    <property type="entry name" value="Fibronectin type III"/>
    <property type="match status" value="1"/>
</dbReference>
<dbReference type="Gene3D" id="2.60.40.10">
    <property type="entry name" value="Immunoglobulins"/>
    <property type="match status" value="3"/>
</dbReference>
<dbReference type="AlphaFoldDB" id="A0A7W9DIH6"/>
<evidence type="ECO:0000313" key="3">
    <source>
        <dbReference type="Proteomes" id="UP000537718"/>
    </source>
</evidence>
<dbReference type="PROSITE" id="PS50853">
    <property type="entry name" value="FN3"/>
    <property type="match status" value="1"/>
</dbReference>
<dbReference type="Proteomes" id="UP000537718">
    <property type="component" value="Unassembled WGS sequence"/>
</dbReference>
<gene>
    <name evidence="2" type="ORF">HDE69_001159</name>
</gene>
<feature type="domain" description="Fibronectin type-III" evidence="1">
    <location>
        <begin position="219"/>
        <end position="313"/>
    </location>
</feature>
<organism evidence="2 3">
    <name type="scientific">Pedobacter cryoconitis</name>
    <dbReference type="NCBI Taxonomy" id="188932"/>
    <lineage>
        <taxon>Bacteria</taxon>
        <taxon>Pseudomonadati</taxon>
        <taxon>Bacteroidota</taxon>
        <taxon>Sphingobacteriia</taxon>
        <taxon>Sphingobacteriales</taxon>
        <taxon>Sphingobacteriaceae</taxon>
        <taxon>Pedobacter</taxon>
    </lineage>
</organism>
<evidence type="ECO:0000259" key="1">
    <source>
        <dbReference type="PROSITE" id="PS50853"/>
    </source>
</evidence>
<sequence>MNKCLLVLVVLLFLLTGCKDFIEPSLGGKTVALLAPGDKVESNNYNQTFWWDTHDDALKYRLQVVSPKFDSVTKFIVDTLTVGNKFLSSLEPGKYEWRVRPENGSSKGEYTTRSFTIYASSIKEQSVQLSLPLTGLLTNKGSQRFEWLKLFGAENYRLQIDNNNFADETKLTLNTVTTNVSYVQQIPADGTYQWRVRAEAGAENSKWSAVRSFIYSTKIPDKVVLSAPGNNLSVPKPVTLVWNAVTDADKYELRVCRGDTSTLFNNTFPMTLSATSYAFTEGESNVKVFWKVRAIDKAGNKGPYSEFFNFTIQ</sequence>
<dbReference type="InterPro" id="IPR013783">
    <property type="entry name" value="Ig-like_fold"/>
</dbReference>
<name>A0A7W9DIH6_9SPHI</name>
<accession>A0A7W9DIH6</accession>
<dbReference type="InterPro" id="IPR036116">
    <property type="entry name" value="FN3_sf"/>
</dbReference>
<dbReference type="RefSeq" id="WP_183866156.1">
    <property type="nucleotide sequence ID" value="NZ_JACHCF010000002.1"/>
</dbReference>
<comment type="caution">
    <text evidence="2">The sequence shown here is derived from an EMBL/GenBank/DDBJ whole genome shotgun (WGS) entry which is preliminary data.</text>
</comment>
<dbReference type="PROSITE" id="PS51257">
    <property type="entry name" value="PROKAR_LIPOPROTEIN"/>
    <property type="match status" value="1"/>
</dbReference>
<reference evidence="2 3" key="1">
    <citation type="submission" date="2020-08" db="EMBL/GenBank/DDBJ databases">
        <title>Genomic Encyclopedia of Type Strains, Phase IV (KMG-V): Genome sequencing to study the core and pangenomes of soil and plant-associated prokaryotes.</title>
        <authorList>
            <person name="Whitman W."/>
        </authorList>
    </citation>
    <scope>NUCLEOTIDE SEQUENCE [LARGE SCALE GENOMIC DNA]</scope>
    <source>
        <strain evidence="2 3">MP7CTX6</strain>
    </source>
</reference>
<dbReference type="InterPro" id="IPR003961">
    <property type="entry name" value="FN3_dom"/>
</dbReference>